<dbReference type="Proteomes" id="UP000033716">
    <property type="component" value="Unassembled WGS sequence"/>
</dbReference>
<sequence>MSKLLFTSSKTPHSIDYIGGGAEHIPLELWPKVPNSDAYQTHLFTLYSDFLPENVFPRRNYYISVFISIEEHALGGVKDSISSKYTVNCQDDLILLNDGFSCAVLYEREQDIGKQDLGSISLERKFFERLDEVDKEADAKYNENEHLFFEDNGMGLDVSKIFGNPYFEQDIIYPLPKFSFCLQLLEEDIDKKLHIFQNGIGYFYYDQNVKKKLLSGSQAGIFFIQNT</sequence>
<organism evidence="1 2">
    <name type="scientific">Streptococcus oralis subsp. oralis</name>
    <dbReference type="NCBI Taxonomy" id="1891914"/>
    <lineage>
        <taxon>Bacteria</taxon>
        <taxon>Bacillati</taxon>
        <taxon>Bacillota</taxon>
        <taxon>Bacilli</taxon>
        <taxon>Lactobacillales</taxon>
        <taxon>Streptococcaceae</taxon>
        <taxon>Streptococcus</taxon>
    </lineage>
</organism>
<protein>
    <recommendedName>
        <fullName evidence="3">DUF1963 domain-containing protein</fullName>
    </recommendedName>
</protein>
<evidence type="ECO:0000313" key="2">
    <source>
        <dbReference type="Proteomes" id="UP000033716"/>
    </source>
</evidence>
<dbReference type="AlphaFoldDB" id="A0A0F2DM51"/>
<gene>
    <name evidence="1" type="ORF">TZ92_01189</name>
</gene>
<dbReference type="RefSeq" id="WP_033629685.1">
    <property type="nucleotide sequence ID" value="NZ_JYGO01000002.1"/>
</dbReference>
<proteinExistence type="predicted"/>
<evidence type="ECO:0000313" key="1">
    <source>
        <dbReference type="EMBL" id="KJQ70661.1"/>
    </source>
</evidence>
<reference evidence="1 2" key="1">
    <citation type="submission" date="2015-02" db="EMBL/GenBank/DDBJ databases">
        <title>Evolution of amylase-binding proteins of oral streptococcal species.</title>
        <authorList>
            <person name="Haase E.M."/>
        </authorList>
    </citation>
    <scope>NUCLEOTIDE SEQUENCE [LARGE SCALE GENOMIC DNA]</scope>
    <source>
        <strain evidence="1 2">SK141</strain>
    </source>
</reference>
<name>A0A0F2DM51_STROR</name>
<comment type="caution">
    <text evidence="1">The sequence shown here is derived from an EMBL/GenBank/DDBJ whole genome shotgun (WGS) entry which is preliminary data.</text>
</comment>
<evidence type="ECO:0008006" key="3">
    <source>
        <dbReference type="Google" id="ProtNLM"/>
    </source>
</evidence>
<dbReference type="EMBL" id="JYGR01000005">
    <property type="protein sequence ID" value="KJQ70661.1"/>
    <property type="molecule type" value="Genomic_DNA"/>
</dbReference>
<accession>A0A0F2DM51</accession>
<dbReference type="PATRIC" id="fig|28037.214.peg.1192"/>